<accession>A0A2A4GY51</accession>
<dbReference type="GO" id="GO:0008168">
    <property type="term" value="F:methyltransferase activity"/>
    <property type="evidence" value="ECO:0007669"/>
    <property type="project" value="UniProtKB-KW"/>
</dbReference>
<evidence type="ECO:0000256" key="1">
    <source>
        <dbReference type="ARBA" id="ARBA00022679"/>
    </source>
</evidence>
<dbReference type="AlphaFoldDB" id="A0A2A4GY51"/>
<keyword evidence="3" id="KW-0489">Methyltransferase</keyword>
<dbReference type="RefSeq" id="WP_096591190.1">
    <property type="nucleotide sequence ID" value="NZ_MWUU01000005.1"/>
</dbReference>
<evidence type="ECO:0000259" key="2">
    <source>
        <dbReference type="Pfam" id="PF13649"/>
    </source>
</evidence>
<evidence type="ECO:0000313" key="4">
    <source>
        <dbReference type="Proteomes" id="UP000218335"/>
    </source>
</evidence>
<proteinExistence type="predicted"/>
<dbReference type="Proteomes" id="UP000218335">
    <property type="component" value="Unassembled WGS sequence"/>
</dbReference>
<sequence>MEFMDVFEKWAERYDETVFNTGNDNEYEDVFDGYTTMLEGVVALSSGRVLEIGAGTGNLTQRLIHQGFDVTAIDPSEDMRTIANQKEGLHVLDGHFLNIPVDAHFDTIVSTFAFHHLNHDSKREALTYLKSFLTDEGQVILVDTLFESEADKARMIEKYRDKGHVNLVEDLETEYYPFKDELASIVESVGGKVEFEQLNTFAWRVRITF</sequence>
<dbReference type="GO" id="GO:0032259">
    <property type="term" value="P:methylation"/>
    <property type="evidence" value="ECO:0007669"/>
    <property type="project" value="UniProtKB-KW"/>
</dbReference>
<dbReference type="InterPro" id="IPR041698">
    <property type="entry name" value="Methyltransf_25"/>
</dbReference>
<reference evidence="3 4" key="1">
    <citation type="journal article" date="2017" name="PLoS ONE">
        <title>Development of a real-time PCR for detection of Staphylococcus pseudintermedius using a novel automated comparison of whole-genome sequences.</title>
        <authorList>
            <person name="Verstappen K.M."/>
            <person name="Huijbregts L."/>
            <person name="Spaninks M."/>
            <person name="Wagenaar J.A."/>
            <person name="Fluit A.C."/>
            <person name="Duim B."/>
        </authorList>
    </citation>
    <scope>NUCLEOTIDE SEQUENCE [LARGE SCALE GENOMIC DNA]</scope>
    <source>
        <strain evidence="3 4">215070706401-1</strain>
    </source>
</reference>
<feature type="domain" description="Methyltransferase" evidence="2">
    <location>
        <begin position="49"/>
        <end position="137"/>
    </location>
</feature>
<name>A0A2A4GY51_9STAP</name>
<keyword evidence="1 3" id="KW-0808">Transferase</keyword>
<evidence type="ECO:0000313" key="3">
    <source>
        <dbReference type="EMBL" id="PCF55853.1"/>
    </source>
</evidence>
<organism evidence="3 4">
    <name type="scientific">Staphylococcus delphini</name>
    <dbReference type="NCBI Taxonomy" id="53344"/>
    <lineage>
        <taxon>Bacteria</taxon>
        <taxon>Bacillati</taxon>
        <taxon>Bacillota</taxon>
        <taxon>Bacilli</taxon>
        <taxon>Bacillales</taxon>
        <taxon>Staphylococcaceae</taxon>
        <taxon>Staphylococcus</taxon>
        <taxon>Staphylococcus intermedius group</taxon>
    </lineage>
</organism>
<dbReference type="SUPFAM" id="SSF53335">
    <property type="entry name" value="S-adenosyl-L-methionine-dependent methyltransferases"/>
    <property type="match status" value="1"/>
</dbReference>
<dbReference type="EMBL" id="MWUU01000005">
    <property type="protein sequence ID" value="PCF55853.1"/>
    <property type="molecule type" value="Genomic_DNA"/>
</dbReference>
<dbReference type="PANTHER" id="PTHR43861">
    <property type="entry name" value="TRANS-ACONITATE 2-METHYLTRANSFERASE-RELATED"/>
    <property type="match status" value="1"/>
</dbReference>
<dbReference type="Pfam" id="PF13649">
    <property type="entry name" value="Methyltransf_25"/>
    <property type="match status" value="1"/>
</dbReference>
<gene>
    <name evidence="3" type="ORF">B5C08_05160</name>
</gene>
<protein>
    <submittedName>
        <fullName evidence="3">SAM-dependent methyltransferase</fullName>
    </submittedName>
</protein>
<comment type="caution">
    <text evidence="3">The sequence shown here is derived from an EMBL/GenBank/DDBJ whole genome shotgun (WGS) entry which is preliminary data.</text>
</comment>
<dbReference type="InterPro" id="IPR029063">
    <property type="entry name" value="SAM-dependent_MTases_sf"/>
</dbReference>
<dbReference type="Gene3D" id="3.40.50.150">
    <property type="entry name" value="Vaccinia Virus protein VP39"/>
    <property type="match status" value="1"/>
</dbReference>
<dbReference type="CDD" id="cd02440">
    <property type="entry name" value="AdoMet_MTases"/>
    <property type="match status" value="1"/>
</dbReference>